<dbReference type="AlphaFoldDB" id="A0AAV2GIZ1"/>
<dbReference type="Proteomes" id="UP001497516">
    <property type="component" value="Chromosome 9"/>
</dbReference>
<evidence type="ECO:0000313" key="2">
    <source>
        <dbReference type="EMBL" id="CAL1410715.1"/>
    </source>
</evidence>
<protein>
    <submittedName>
        <fullName evidence="2">Uncharacterized protein</fullName>
    </submittedName>
</protein>
<proteinExistence type="predicted"/>
<evidence type="ECO:0000313" key="3">
    <source>
        <dbReference type="Proteomes" id="UP001497516"/>
    </source>
</evidence>
<evidence type="ECO:0000256" key="1">
    <source>
        <dbReference type="SAM" id="MobiDB-lite"/>
    </source>
</evidence>
<reference evidence="2 3" key="1">
    <citation type="submission" date="2024-04" db="EMBL/GenBank/DDBJ databases">
        <authorList>
            <person name="Fracassetti M."/>
        </authorList>
    </citation>
    <scope>NUCLEOTIDE SEQUENCE [LARGE SCALE GENOMIC DNA]</scope>
</reference>
<sequence length="524" mass="58731">MGTQQIDMEEFKHVVIEAFKAALQPQFDRVQRGIDKLKSAIDKRLSIIPRKQSADFSRPKDRLDIQKPSNSASELVVNEEEANPNESPASELSSCEVLGANSAGVRRLCSSSRKQSRREGEAGGELGNESSKEDSTNMLEKLPVMNSLTTIDANQLQIQVHKLGKLPLQLPELSSKHEYLVGAIEGEPSRTETMDKFLEVQGMCGDPEIDQNGGESKMPKFDSGFLDTQEFESDDTGKTADDDSSLTMGIRSEKSDGEFNSLLEKASSRIELKNGSLDIPNSDSEQRTMFVANLSCPGKLLAHCSLMIDADTGQKLLGDEGKAVIVEKGAIELDKMCREDEIFASKNMFEQPTFDPIWDRFCDDFDKRKDQALRSKLFEEGEPDMIQIGHFYKSQLLSKEAIKVGKKKGRIWLSQNPCSGYILWRHGYLNWLGGSSISRVFIVDKVSMFSMICFVKPDDVIKIVFQDLKVATSKLENCQKMAKAENCFVKPTLELNSRSMDLIRDQRLLQHETRNVYLPREGIG</sequence>
<accession>A0AAV2GIZ1</accession>
<feature type="region of interest" description="Disordered" evidence="1">
    <location>
        <begin position="52"/>
        <end position="93"/>
    </location>
</feature>
<feature type="region of interest" description="Disordered" evidence="1">
    <location>
        <begin position="109"/>
        <end position="135"/>
    </location>
</feature>
<gene>
    <name evidence="2" type="ORF">LTRI10_LOCUS50113</name>
</gene>
<feature type="region of interest" description="Disordered" evidence="1">
    <location>
        <begin position="228"/>
        <end position="251"/>
    </location>
</feature>
<keyword evidence="3" id="KW-1185">Reference proteome</keyword>
<name>A0AAV2GIZ1_9ROSI</name>
<dbReference type="EMBL" id="OZ034822">
    <property type="protein sequence ID" value="CAL1410715.1"/>
    <property type="molecule type" value="Genomic_DNA"/>
</dbReference>
<organism evidence="2 3">
    <name type="scientific">Linum trigynum</name>
    <dbReference type="NCBI Taxonomy" id="586398"/>
    <lineage>
        <taxon>Eukaryota</taxon>
        <taxon>Viridiplantae</taxon>
        <taxon>Streptophyta</taxon>
        <taxon>Embryophyta</taxon>
        <taxon>Tracheophyta</taxon>
        <taxon>Spermatophyta</taxon>
        <taxon>Magnoliopsida</taxon>
        <taxon>eudicotyledons</taxon>
        <taxon>Gunneridae</taxon>
        <taxon>Pentapetalae</taxon>
        <taxon>rosids</taxon>
        <taxon>fabids</taxon>
        <taxon>Malpighiales</taxon>
        <taxon>Linaceae</taxon>
        <taxon>Linum</taxon>
    </lineage>
</organism>